<evidence type="ECO:0000313" key="2">
    <source>
        <dbReference type="Proteomes" id="UP000620124"/>
    </source>
</evidence>
<dbReference type="AlphaFoldDB" id="A0A8H7DD48"/>
<comment type="caution">
    <text evidence="1">The sequence shown here is derived from an EMBL/GenBank/DDBJ whole genome shotgun (WGS) entry which is preliminary data.</text>
</comment>
<organism evidence="1 2">
    <name type="scientific">Mycena venus</name>
    <dbReference type="NCBI Taxonomy" id="2733690"/>
    <lineage>
        <taxon>Eukaryota</taxon>
        <taxon>Fungi</taxon>
        <taxon>Dikarya</taxon>
        <taxon>Basidiomycota</taxon>
        <taxon>Agaricomycotina</taxon>
        <taxon>Agaricomycetes</taxon>
        <taxon>Agaricomycetidae</taxon>
        <taxon>Agaricales</taxon>
        <taxon>Marasmiineae</taxon>
        <taxon>Mycenaceae</taxon>
        <taxon>Mycena</taxon>
    </lineage>
</organism>
<dbReference type="EMBL" id="JACAZI010000002">
    <property type="protein sequence ID" value="KAF7368547.1"/>
    <property type="molecule type" value="Genomic_DNA"/>
</dbReference>
<name>A0A8H7DD48_9AGAR</name>
<keyword evidence="2" id="KW-1185">Reference proteome</keyword>
<dbReference type="Proteomes" id="UP000620124">
    <property type="component" value="Unassembled WGS sequence"/>
</dbReference>
<gene>
    <name evidence="1" type="ORF">MVEN_00178000</name>
</gene>
<sequence length="122" mass="14090">MLHWDDGGKFGRHLWVYIKQVLTDLGKTNEFNKCMAEFPRWRGLKHFSAATAIDFTEGNAFLALLKCIIPCLIHNLPPKSRLIHVLRTLQQFRMLVGMDCTLDSRLQAQDTFVGHYEIACRV</sequence>
<accession>A0A8H7DD48</accession>
<reference evidence="1" key="1">
    <citation type="submission" date="2020-05" db="EMBL/GenBank/DDBJ databases">
        <title>Mycena genomes resolve the evolution of fungal bioluminescence.</title>
        <authorList>
            <person name="Tsai I.J."/>
        </authorList>
    </citation>
    <scope>NUCLEOTIDE SEQUENCE</scope>
    <source>
        <strain evidence="1">CCC161011</strain>
    </source>
</reference>
<evidence type="ECO:0000313" key="1">
    <source>
        <dbReference type="EMBL" id="KAF7368547.1"/>
    </source>
</evidence>
<proteinExistence type="predicted"/>
<dbReference type="OrthoDB" id="3015575at2759"/>
<protein>
    <submittedName>
        <fullName evidence="1">Uncharacterized protein</fullName>
    </submittedName>
</protein>